<dbReference type="GO" id="GO:0005524">
    <property type="term" value="F:ATP binding"/>
    <property type="evidence" value="ECO:0007669"/>
    <property type="project" value="InterPro"/>
</dbReference>
<reference evidence="3" key="1">
    <citation type="journal article" date="2014" name="Front. Microbiol.">
        <title>High frequency of phylogenetically diverse reductive dehalogenase-homologous genes in deep subseafloor sedimentary metagenomes.</title>
        <authorList>
            <person name="Kawai M."/>
            <person name="Futagami T."/>
            <person name="Toyoda A."/>
            <person name="Takaki Y."/>
            <person name="Nishi S."/>
            <person name="Hori S."/>
            <person name="Arai W."/>
            <person name="Tsubouchi T."/>
            <person name="Morono Y."/>
            <person name="Uchiyama I."/>
            <person name="Ito T."/>
            <person name="Fujiyama A."/>
            <person name="Inagaki F."/>
            <person name="Takami H."/>
        </authorList>
    </citation>
    <scope>NUCLEOTIDE SEQUENCE</scope>
    <source>
        <strain evidence="3">Expedition CK06-06</strain>
    </source>
</reference>
<dbReference type="GO" id="GO:0004176">
    <property type="term" value="F:ATP-dependent peptidase activity"/>
    <property type="evidence" value="ECO:0007669"/>
    <property type="project" value="InterPro"/>
</dbReference>
<dbReference type="InterPro" id="IPR037219">
    <property type="entry name" value="Peptidase_M41-like"/>
</dbReference>
<evidence type="ECO:0000259" key="2">
    <source>
        <dbReference type="Pfam" id="PF01434"/>
    </source>
</evidence>
<dbReference type="Gene3D" id="1.20.58.760">
    <property type="entry name" value="Peptidase M41"/>
    <property type="match status" value="1"/>
</dbReference>
<dbReference type="GO" id="GO:0004222">
    <property type="term" value="F:metalloendopeptidase activity"/>
    <property type="evidence" value="ECO:0007669"/>
    <property type="project" value="InterPro"/>
</dbReference>
<dbReference type="Pfam" id="PF01434">
    <property type="entry name" value="Peptidase_M41"/>
    <property type="match status" value="1"/>
</dbReference>
<dbReference type="EMBL" id="BARU01039859">
    <property type="protein sequence ID" value="GAH85731.1"/>
    <property type="molecule type" value="Genomic_DNA"/>
</dbReference>
<dbReference type="AlphaFoldDB" id="X1ITF8"/>
<protein>
    <recommendedName>
        <fullName evidence="2">Peptidase M41 domain-containing protein</fullName>
    </recommendedName>
</protein>
<evidence type="ECO:0000313" key="3">
    <source>
        <dbReference type="EMBL" id="GAH85731.1"/>
    </source>
</evidence>
<gene>
    <name evidence="3" type="ORF">S03H2_61721</name>
</gene>
<proteinExistence type="predicted"/>
<evidence type="ECO:0000256" key="1">
    <source>
        <dbReference type="SAM" id="MobiDB-lite"/>
    </source>
</evidence>
<dbReference type="GO" id="GO:0006508">
    <property type="term" value="P:proteolysis"/>
    <property type="evidence" value="ECO:0007669"/>
    <property type="project" value="InterPro"/>
</dbReference>
<name>X1ITF8_9ZZZZ</name>
<feature type="region of interest" description="Disordered" evidence="1">
    <location>
        <begin position="57"/>
        <end position="79"/>
    </location>
</feature>
<accession>X1ITF8</accession>
<comment type="caution">
    <text evidence="3">The sequence shown here is derived from an EMBL/GenBank/DDBJ whole genome shotgun (WGS) entry which is preliminary data.</text>
</comment>
<sequence>MPREAYKKAKELIESNKDKVERIAKALLKYETLDADDVELILEGGELDKPTVSELLAAEQAKNEQPNPKQEEQQEPSES</sequence>
<dbReference type="InterPro" id="IPR000642">
    <property type="entry name" value="Peptidase_M41"/>
</dbReference>
<dbReference type="SUPFAM" id="SSF140990">
    <property type="entry name" value="FtsH protease domain-like"/>
    <property type="match status" value="1"/>
</dbReference>
<organism evidence="3">
    <name type="scientific">marine sediment metagenome</name>
    <dbReference type="NCBI Taxonomy" id="412755"/>
    <lineage>
        <taxon>unclassified sequences</taxon>
        <taxon>metagenomes</taxon>
        <taxon>ecological metagenomes</taxon>
    </lineage>
</organism>
<feature type="domain" description="Peptidase M41" evidence="2">
    <location>
        <begin position="3"/>
        <end position="39"/>
    </location>
</feature>